<dbReference type="Gene3D" id="3.30.420.40">
    <property type="match status" value="1"/>
</dbReference>
<dbReference type="InterPro" id="IPR006003">
    <property type="entry name" value="FGGY_RbtK-like"/>
</dbReference>
<dbReference type="PANTHER" id="PTHR43435">
    <property type="entry name" value="RIBULOKINASE"/>
    <property type="match status" value="1"/>
</dbReference>
<evidence type="ECO:0000259" key="5">
    <source>
        <dbReference type="Pfam" id="PF02782"/>
    </source>
</evidence>
<dbReference type="eggNOG" id="COG1069">
    <property type="taxonomic scope" value="Bacteria"/>
</dbReference>
<keyword evidence="2" id="KW-0808">Transferase</keyword>
<evidence type="ECO:0000259" key="4">
    <source>
        <dbReference type="Pfam" id="PF00370"/>
    </source>
</evidence>
<dbReference type="GO" id="GO:0019150">
    <property type="term" value="F:D-ribulokinase activity"/>
    <property type="evidence" value="ECO:0007669"/>
    <property type="project" value="TreeGrafter"/>
</dbReference>
<evidence type="ECO:0000256" key="3">
    <source>
        <dbReference type="ARBA" id="ARBA00022777"/>
    </source>
</evidence>
<evidence type="ECO:0000256" key="2">
    <source>
        <dbReference type="ARBA" id="ARBA00022679"/>
    </source>
</evidence>
<keyword evidence="7" id="KW-1185">Reference proteome</keyword>
<dbReference type="Pfam" id="PF00370">
    <property type="entry name" value="FGGY_N"/>
    <property type="match status" value="1"/>
</dbReference>
<dbReference type="Gene3D" id="1.20.58.2240">
    <property type="match status" value="1"/>
</dbReference>
<dbReference type="InterPro" id="IPR018485">
    <property type="entry name" value="FGGY_C"/>
</dbReference>
<dbReference type="NCBIfam" id="TIGR01315">
    <property type="entry name" value="5C_CHO_kinase"/>
    <property type="match status" value="1"/>
</dbReference>
<dbReference type="RefSeq" id="WP_011511793.1">
    <property type="nucleotide sequence ID" value="NC_007964.1"/>
</dbReference>
<dbReference type="Proteomes" id="UP000001953">
    <property type="component" value="Chromosome"/>
</dbReference>
<name>Q1QI06_NITHX</name>
<evidence type="ECO:0000313" key="6">
    <source>
        <dbReference type="EMBL" id="ABE64141.1"/>
    </source>
</evidence>
<dbReference type="STRING" id="323097.Nham_3411"/>
<dbReference type="PIRSF" id="PIRSF000538">
    <property type="entry name" value="GlpK"/>
    <property type="match status" value="1"/>
</dbReference>
<dbReference type="InterPro" id="IPR043129">
    <property type="entry name" value="ATPase_NBD"/>
</dbReference>
<dbReference type="GO" id="GO:0005737">
    <property type="term" value="C:cytoplasm"/>
    <property type="evidence" value="ECO:0007669"/>
    <property type="project" value="TreeGrafter"/>
</dbReference>
<dbReference type="Pfam" id="PF02782">
    <property type="entry name" value="FGGY_C"/>
    <property type="match status" value="1"/>
</dbReference>
<evidence type="ECO:0000313" key="7">
    <source>
        <dbReference type="Proteomes" id="UP000001953"/>
    </source>
</evidence>
<evidence type="ECO:0000256" key="1">
    <source>
        <dbReference type="ARBA" id="ARBA00009156"/>
    </source>
</evidence>
<comment type="similarity">
    <text evidence="1">Belongs to the FGGY kinase family.</text>
</comment>
<dbReference type="PANTHER" id="PTHR43435:SF4">
    <property type="entry name" value="FGGY CARBOHYDRATE KINASE DOMAIN-CONTAINING PROTEIN"/>
    <property type="match status" value="1"/>
</dbReference>
<dbReference type="SUPFAM" id="SSF53067">
    <property type="entry name" value="Actin-like ATPase domain"/>
    <property type="match status" value="2"/>
</dbReference>
<proteinExistence type="inferred from homology"/>
<accession>Q1QI06</accession>
<reference evidence="6 7" key="1">
    <citation type="submission" date="2006-03" db="EMBL/GenBank/DDBJ databases">
        <title>Complete sequence of chromosome of Nitrobacter hamburgensis X14.</title>
        <authorList>
            <consortium name="US DOE Joint Genome Institute"/>
            <person name="Copeland A."/>
            <person name="Lucas S."/>
            <person name="Lapidus A."/>
            <person name="Barry K."/>
            <person name="Detter J.C."/>
            <person name="Glavina del Rio T."/>
            <person name="Hammon N."/>
            <person name="Israni S."/>
            <person name="Dalin E."/>
            <person name="Tice H."/>
            <person name="Pitluck S."/>
            <person name="Chain P."/>
            <person name="Malfatti S."/>
            <person name="Shin M."/>
            <person name="Vergez L."/>
            <person name="Schmutz J."/>
            <person name="Larimer F."/>
            <person name="Land M."/>
            <person name="Hauser L."/>
            <person name="Kyrpides N."/>
            <person name="Ivanova N."/>
            <person name="Ward B."/>
            <person name="Arp D."/>
            <person name="Klotz M."/>
            <person name="Stein L."/>
            <person name="O'Mullan G."/>
            <person name="Starkenburg S."/>
            <person name="Sayavedra L."/>
            <person name="Poret-Peterson A.T."/>
            <person name="Gentry M.E."/>
            <person name="Bruce D."/>
            <person name="Richardson P."/>
        </authorList>
    </citation>
    <scope>NUCLEOTIDE SEQUENCE [LARGE SCALE GENOMIC DNA]</scope>
    <source>
        <strain evidence="7">DSM 10229 / NCIMB 13809 / X14</strain>
    </source>
</reference>
<gene>
    <name evidence="6" type="ordered locus">Nham_3411</name>
</gene>
<dbReference type="KEGG" id="nha:Nham_3411"/>
<dbReference type="EMBL" id="CP000319">
    <property type="protein sequence ID" value="ABE64141.1"/>
    <property type="molecule type" value="Genomic_DNA"/>
</dbReference>
<dbReference type="InterPro" id="IPR018484">
    <property type="entry name" value="FGGY_N"/>
</dbReference>
<feature type="domain" description="Carbohydrate kinase FGGY C-terminal" evidence="5">
    <location>
        <begin position="274"/>
        <end position="472"/>
    </location>
</feature>
<feature type="domain" description="Carbohydrate kinase FGGY N-terminal" evidence="4">
    <location>
        <begin position="5"/>
        <end position="260"/>
    </location>
</feature>
<protein>
    <submittedName>
        <fullName evidence="6">FGGY-family pentulose kinase</fullName>
    </submittedName>
</protein>
<sequence length="525" mass="55349">MPDLVIAVDVGSSSARAGVFDKRGVLLARAEAPFATAHPEPGHAEHSSDEIWTAVCQAVRGAITAGHIAAEAVKGIAFDATCSLVTLDRAGRPVTASLTGEDRWNVIMWADHRATAEADEITATRHRVLDHVGNVMSPEMEIPKLLWLKRHCPDAWHRYGLMLDLTDFLTWKATGRAAVSTCTVTCKWTYLAHEKPGWQSDFLSRVGLDDLQDRASLPASTLPIGTSAGPLTAESAGQLGLPRDCVVGVGAIDAHAGGIGVLGGLDATGLNETLAMIAGTSSCHMAASPDPRQIPGLWGPYYDAMLPGHWLNEGGQSATGSLLDHILDLHAEGQSLGADRHAVIAARIEAALAADGFAFVDDLHVLPDFHGNRSPLADPDSVGVIHGLRLDASAHSLTRLYFATAVGIALGTRHIIDALNDAGYAIAHIRLTGGHAASQLLVQLYADATDVAVSLPEQPDGVLLGTACVAAAGCGLYPSVTAAAAAMTRIGRTVQPAAAARDFFDRRYRAFLLMHEHRRAVSRLA</sequence>
<dbReference type="HOGENOM" id="CLU_009281_10_2_5"/>
<dbReference type="InterPro" id="IPR000577">
    <property type="entry name" value="Carb_kinase_FGGY"/>
</dbReference>
<dbReference type="AlphaFoldDB" id="Q1QI06"/>
<keyword evidence="3 6" id="KW-0418">Kinase</keyword>
<dbReference type="CDD" id="cd07782">
    <property type="entry name" value="ASKHA_NBD_FGGY_D-RBK"/>
    <property type="match status" value="1"/>
</dbReference>
<dbReference type="OrthoDB" id="9805576at2"/>
<organism evidence="6 7">
    <name type="scientific">Nitrobacter hamburgensis (strain DSM 10229 / NCIMB 13809 / X14)</name>
    <dbReference type="NCBI Taxonomy" id="323097"/>
    <lineage>
        <taxon>Bacteria</taxon>
        <taxon>Pseudomonadati</taxon>
        <taxon>Pseudomonadota</taxon>
        <taxon>Alphaproteobacteria</taxon>
        <taxon>Hyphomicrobiales</taxon>
        <taxon>Nitrobacteraceae</taxon>
        <taxon>Nitrobacter</taxon>
    </lineage>
</organism>
<dbReference type="GO" id="GO:0019321">
    <property type="term" value="P:pentose metabolic process"/>
    <property type="evidence" value="ECO:0007669"/>
    <property type="project" value="TreeGrafter"/>
</dbReference>